<accession>A0A2P2JUF6</accession>
<sequence>MDELFSPFKPPVRPRRSPRLALGGTFPANVLVFPVIEPTMIRRLDG</sequence>
<organism evidence="1">
    <name type="scientific">Rhizophora mucronata</name>
    <name type="common">Asiatic mangrove</name>
    <dbReference type="NCBI Taxonomy" id="61149"/>
    <lineage>
        <taxon>Eukaryota</taxon>
        <taxon>Viridiplantae</taxon>
        <taxon>Streptophyta</taxon>
        <taxon>Embryophyta</taxon>
        <taxon>Tracheophyta</taxon>
        <taxon>Spermatophyta</taxon>
        <taxon>Magnoliopsida</taxon>
        <taxon>eudicotyledons</taxon>
        <taxon>Gunneridae</taxon>
        <taxon>Pentapetalae</taxon>
        <taxon>rosids</taxon>
        <taxon>fabids</taxon>
        <taxon>Malpighiales</taxon>
        <taxon>Rhizophoraceae</taxon>
        <taxon>Rhizophora</taxon>
    </lineage>
</organism>
<dbReference type="AlphaFoldDB" id="A0A2P2JUF6"/>
<name>A0A2P2JUF6_RHIMU</name>
<protein>
    <submittedName>
        <fullName evidence="1">Uncharacterized protein</fullName>
    </submittedName>
</protein>
<evidence type="ECO:0000313" key="1">
    <source>
        <dbReference type="EMBL" id="MBW97107.1"/>
    </source>
</evidence>
<proteinExistence type="predicted"/>
<reference evidence="1" key="1">
    <citation type="submission" date="2018-02" db="EMBL/GenBank/DDBJ databases">
        <title>Rhizophora mucronata_Transcriptome.</title>
        <authorList>
            <person name="Meera S.P."/>
            <person name="Sreeshan A."/>
            <person name="Augustine A."/>
        </authorList>
    </citation>
    <scope>NUCLEOTIDE SEQUENCE</scope>
    <source>
        <tissue evidence="1">Leaf</tissue>
    </source>
</reference>
<dbReference type="EMBL" id="GGEC01016624">
    <property type="protein sequence ID" value="MBW97107.1"/>
    <property type="molecule type" value="Transcribed_RNA"/>
</dbReference>